<sequence length="133" mass="15533">MFYVGTIGDASNCLLSRELTGLSDIVGFVNLLKSPVNTDFVNSRVTRRVSLLMSFSVCRMTVASLSRLRNETIQIKAPFYMQFGKKYHKCYSHYYALWNVLNGLSRSNHEARVKRETNPRRVYYRERQRLIVL</sequence>
<dbReference type="AlphaFoldDB" id="A0AAW1LKQ3"/>
<gene>
    <name evidence="1" type="ORF">RND81_04G106600</name>
</gene>
<proteinExistence type="predicted"/>
<evidence type="ECO:0000313" key="2">
    <source>
        <dbReference type="Proteomes" id="UP001443914"/>
    </source>
</evidence>
<protein>
    <submittedName>
        <fullName evidence="1">Uncharacterized protein</fullName>
    </submittedName>
</protein>
<name>A0AAW1LKQ3_SAPOF</name>
<accession>A0AAW1LKQ3</accession>
<dbReference type="Proteomes" id="UP001443914">
    <property type="component" value="Unassembled WGS sequence"/>
</dbReference>
<organism evidence="1 2">
    <name type="scientific">Saponaria officinalis</name>
    <name type="common">Common soapwort</name>
    <name type="synonym">Lychnis saponaria</name>
    <dbReference type="NCBI Taxonomy" id="3572"/>
    <lineage>
        <taxon>Eukaryota</taxon>
        <taxon>Viridiplantae</taxon>
        <taxon>Streptophyta</taxon>
        <taxon>Embryophyta</taxon>
        <taxon>Tracheophyta</taxon>
        <taxon>Spermatophyta</taxon>
        <taxon>Magnoliopsida</taxon>
        <taxon>eudicotyledons</taxon>
        <taxon>Gunneridae</taxon>
        <taxon>Pentapetalae</taxon>
        <taxon>Caryophyllales</taxon>
        <taxon>Caryophyllaceae</taxon>
        <taxon>Caryophylleae</taxon>
        <taxon>Saponaria</taxon>
    </lineage>
</organism>
<keyword evidence="2" id="KW-1185">Reference proteome</keyword>
<evidence type="ECO:0000313" key="1">
    <source>
        <dbReference type="EMBL" id="KAK9733991.1"/>
    </source>
</evidence>
<dbReference type="EMBL" id="JBDFQZ010000004">
    <property type="protein sequence ID" value="KAK9733991.1"/>
    <property type="molecule type" value="Genomic_DNA"/>
</dbReference>
<comment type="caution">
    <text evidence="1">The sequence shown here is derived from an EMBL/GenBank/DDBJ whole genome shotgun (WGS) entry which is preliminary data.</text>
</comment>
<reference evidence="1" key="1">
    <citation type="submission" date="2024-03" db="EMBL/GenBank/DDBJ databases">
        <title>WGS assembly of Saponaria officinalis var. Norfolk2.</title>
        <authorList>
            <person name="Jenkins J."/>
            <person name="Shu S."/>
            <person name="Grimwood J."/>
            <person name="Barry K."/>
            <person name="Goodstein D."/>
            <person name="Schmutz J."/>
            <person name="Leebens-Mack J."/>
            <person name="Osbourn A."/>
        </authorList>
    </citation>
    <scope>NUCLEOTIDE SEQUENCE [LARGE SCALE GENOMIC DNA]</scope>
    <source>
        <strain evidence="1">JIC</strain>
    </source>
</reference>